<proteinExistence type="predicted"/>
<reference evidence="2 3" key="1">
    <citation type="submission" date="2016-10" db="EMBL/GenBank/DDBJ databases">
        <authorList>
            <person name="de Groot N.N."/>
        </authorList>
    </citation>
    <scope>NUCLEOTIDE SEQUENCE [LARGE SCALE GENOMIC DNA]</scope>
    <source>
        <strain evidence="2 3">DSM 22788</strain>
    </source>
</reference>
<sequence length="131" mass="13466">MQRARLTALGALFTAAPLTLTASSGGAAGSFCDEYDAAGGTLATPGLFQVGMPAETTAADLAERMRVLDAATPPEDIAAPWADLRDLYDEALGLAEAAPAGGVVSDPRIFEIVEELDAPASAVREYLDAHC</sequence>
<keyword evidence="1" id="KW-0732">Signal</keyword>
<evidence type="ECO:0000313" key="2">
    <source>
        <dbReference type="EMBL" id="SDQ32070.1"/>
    </source>
</evidence>
<dbReference type="EMBL" id="FNKB01000001">
    <property type="protein sequence ID" value="SDQ32070.1"/>
    <property type="molecule type" value="Genomic_DNA"/>
</dbReference>
<feature type="chain" id="PRO_5038879321" evidence="1">
    <location>
        <begin position="23"/>
        <end position="131"/>
    </location>
</feature>
<organism evidence="2 3">
    <name type="scientific">Leucobacter chromiiresistens</name>
    <dbReference type="NCBI Taxonomy" id="1079994"/>
    <lineage>
        <taxon>Bacteria</taxon>
        <taxon>Bacillati</taxon>
        <taxon>Actinomycetota</taxon>
        <taxon>Actinomycetes</taxon>
        <taxon>Micrococcales</taxon>
        <taxon>Microbacteriaceae</taxon>
        <taxon>Leucobacter</taxon>
    </lineage>
</organism>
<name>A0A1H0ZXG1_9MICO</name>
<protein>
    <submittedName>
        <fullName evidence="2">Uncharacterized protein</fullName>
    </submittedName>
</protein>
<gene>
    <name evidence="2" type="ORF">SAMN04488565_2147</name>
</gene>
<evidence type="ECO:0000313" key="3">
    <source>
        <dbReference type="Proteomes" id="UP000182690"/>
    </source>
</evidence>
<dbReference type="AlphaFoldDB" id="A0A1H0ZXG1"/>
<feature type="signal peptide" evidence="1">
    <location>
        <begin position="1"/>
        <end position="22"/>
    </location>
</feature>
<evidence type="ECO:0000256" key="1">
    <source>
        <dbReference type="SAM" id="SignalP"/>
    </source>
</evidence>
<dbReference type="Proteomes" id="UP000182690">
    <property type="component" value="Unassembled WGS sequence"/>
</dbReference>
<accession>A0A1H0ZXG1</accession>